<protein>
    <recommendedName>
        <fullName evidence="3">Transferrin-binding protein B C-lobe/N-lobe beta barrel domain-containing protein</fullName>
    </recommendedName>
</protein>
<dbReference type="STRING" id="1123367.GCA_000621305_02318"/>
<organism evidence="1 2">
    <name type="scientific">Thauera linaloolentis (strain DSM 12138 / JCM 21573 / CCUG 41526 / CIP 105981 / IAM 15112 / NBRC 102519 / 47Lol)</name>
    <dbReference type="NCBI Taxonomy" id="1123367"/>
    <lineage>
        <taxon>Bacteria</taxon>
        <taxon>Pseudomonadati</taxon>
        <taxon>Pseudomonadota</taxon>
        <taxon>Betaproteobacteria</taxon>
        <taxon>Rhodocyclales</taxon>
        <taxon>Zoogloeaceae</taxon>
        <taxon>Thauera</taxon>
    </lineage>
</organism>
<gene>
    <name evidence="1" type="ORF">C666_02300</name>
</gene>
<keyword evidence="2" id="KW-1185">Reference proteome</keyword>
<evidence type="ECO:0000313" key="2">
    <source>
        <dbReference type="Proteomes" id="UP000013232"/>
    </source>
</evidence>
<dbReference type="EMBL" id="AMXE01000004">
    <property type="protein sequence ID" value="ENO90258.1"/>
    <property type="molecule type" value="Genomic_DNA"/>
</dbReference>
<evidence type="ECO:0000313" key="1">
    <source>
        <dbReference type="EMBL" id="ENO90258.1"/>
    </source>
</evidence>
<name>N6Z7C9_THAL4</name>
<accession>N6Z7C9</accession>
<dbReference type="AlphaFoldDB" id="N6Z7C9"/>
<comment type="caution">
    <text evidence="1">The sequence shown here is derived from an EMBL/GenBank/DDBJ whole genome shotgun (WGS) entry which is preliminary data.</text>
</comment>
<reference evidence="1 2" key="1">
    <citation type="submission" date="2012-09" db="EMBL/GenBank/DDBJ databases">
        <title>Draft Genome Sequences of 6 Strains from Genus Thauera.</title>
        <authorList>
            <person name="Liu B."/>
            <person name="Shapleigh J.P."/>
            <person name="Frostegard A.H."/>
        </authorList>
    </citation>
    <scope>NUCLEOTIDE SEQUENCE [LARGE SCALE GENOMIC DNA]</scope>
    <source>
        <strain evidence="2">47Lol / DSM 12138</strain>
    </source>
</reference>
<sequence>MHTGTLTAQYGAGNGNTLSGTVGYVDFAGTTIASNGTFSRAAAGSDGAITGRFYNNAAGTDVAAALAGYYKDGSSVAYDMAFGGARVTPLNNP</sequence>
<evidence type="ECO:0008006" key="3">
    <source>
        <dbReference type="Google" id="ProtNLM"/>
    </source>
</evidence>
<proteinExistence type="predicted"/>
<dbReference type="Proteomes" id="UP000013232">
    <property type="component" value="Unassembled WGS sequence"/>
</dbReference>